<dbReference type="InterPro" id="IPR029063">
    <property type="entry name" value="SAM-dependent_MTases_sf"/>
</dbReference>
<dbReference type="GO" id="GO:0032259">
    <property type="term" value="P:methylation"/>
    <property type="evidence" value="ECO:0007669"/>
    <property type="project" value="UniProtKB-KW"/>
</dbReference>
<dbReference type="InterPro" id="IPR003788">
    <property type="entry name" value="NDUFAF7"/>
</dbReference>
<dbReference type="Gene3D" id="3.40.50.12710">
    <property type="match status" value="1"/>
</dbReference>
<accession>A0A5N0TAY4</accession>
<dbReference type="PANTHER" id="PTHR12049">
    <property type="entry name" value="PROTEIN ARGININE METHYLTRANSFERASE NDUFAF7, MITOCHONDRIAL"/>
    <property type="match status" value="1"/>
</dbReference>
<dbReference type="InterPro" id="IPR038375">
    <property type="entry name" value="NDUFAF7_sf"/>
</dbReference>
<dbReference type="Proteomes" id="UP000325372">
    <property type="component" value="Unassembled WGS sequence"/>
</dbReference>
<name>A0A5N0TAY4_9GAMM</name>
<dbReference type="EMBL" id="VYXP01000005">
    <property type="protein sequence ID" value="KAA9131307.1"/>
    <property type="molecule type" value="Genomic_DNA"/>
</dbReference>
<evidence type="ECO:0000313" key="3">
    <source>
        <dbReference type="EMBL" id="KAA9131307.1"/>
    </source>
</evidence>
<sequence>MPDVRPNAILPEPPDELKQVSRALTGQLRARIESDGFLSFRDYMEAALYTPGLGYYSAGLAKFGADGDFVTSPELGWVFSRCLAAQAADIGHEIGRWDILEIGAGSGRLAAGVLNALGEDGPGRYRILERSADLRAVQKDTIATHAAAHLDRVEWLDTPPDAPWDGVILANEVIDALAVERFTLADGVIRQLGVRIDGDGFAWDARNAPERLAGAAESALGERLGHLEDGYVSELCLDLPGWLATVTATLRRGVALMIDYGHPRDEYYRPERRDGTLVCHYRHRAHDDPFFWPGLQDLTAFVDFTAIAEAGDACGLDCAGYAPQAQFLIGCGMESVLAGMADLPDTARFDLAREVRMLTLPGAMGEKFQVMALARDFDTPLRGFGLADMRGYL</sequence>
<proteinExistence type="predicted"/>
<dbReference type="GO" id="GO:0035243">
    <property type="term" value="F:protein-arginine omega-N symmetric methyltransferase activity"/>
    <property type="evidence" value="ECO:0007669"/>
    <property type="project" value="TreeGrafter"/>
</dbReference>
<keyword evidence="2 3" id="KW-0808">Transferase</keyword>
<keyword evidence="1 3" id="KW-0489">Methyltransferase</keyword>
<dbReference type="SUPFAM" id="SSF53335">
    <property type="entry name" value="S-adenosyl-L-methionine-dependent methyltransferases"/>
    <property type="match status" value="1"/>
</dbReference>
<evidence type="ECO:0000313" key="4">
    <source>
        <dbReference type="Proteomes" id="UP000325372"/>
    </source>
</evidence>
<evidence type="ECO:0000256" key="1">
    <source>
        <dbReference type="ARBA" id="ARBA00022603"/>
    </source>
</evidence>
<reference evidence="3 4" key="1">
    <citation type="submission" date="2019-09" db="EMBL/GenBank/DDBJ databases">
        <title>Wenzhouxiangella sp. Genome sequencing and assembly.</title>
        <authorList>
            <person name="Zhang R."/>
        </authorList>
    </citation>
    <scope>NUCLEOTIDE SEQUENCE [LARGE SCALE GENOMIC DNA]</scope>
    <source>
        <strain evidence="3 4">W260</strain>
    </source>
</reference>
<comment type="caution">
    <text evidence="3">The sequence shown here is derived from an EMBL/GenBank/DDBJ whole genome shotgun (WGS) entry which is preliminary data.</text>
</comment>
<dbReference type="AlphaFoldDB" id="A0A5N0TAY4"/>
<keyword evidence="4" id="KW-1185">Reference proteome</keyword>
<gene>
    <name evidence="3" type="ORF">F3N42_08245</name>
</gene>
<organism evidence="3 4">
    <name type="scientific">Marinihelvus fidelis</name>
    <dbReference type="NCBI Taxonomy" id="2613842"/>
    <lineage>
        <taxon>Bacteria</taxon>
        <taxon>Pseudomonadati</taxon>
        <taxon>Pseudomonadota</taxon>
        <taxon>Gammaproteobacteria</taxon>
        <taxon>Chromatiales</taxon>
        <taxon>Wenzhouxiangellaceae</taxon>
        <taxon>Marinihelvus</taxon>
    </lineage>
</organism>
<dbReference type="PANTHER" id="PTHR12049:SF7">
    <property type="entry name" value="PROTEIN ARGININE METHYLTRANSFERASE NDUFAF7, MITOCHONDRIAL"/>
    <property type="match status" value="1"/>
</dbReference>
<evidence type="ECO:0000256" key="2">
    <source>
        <dbReference type="ARBA" id="ARBA00022679"/>
    </source>
</evidence>
<protein>
    <submittedName>
        <fullName evidence="3">Class I SAM-dependent methyltransferase</fullName>
    </submittedName>
</protein>
<dbReference type="Pfam" id="PF02636">
    <property type="entry name" value="Methyltransf_28"/>
    <property type="match status" value="1"/>
</dbReference>
<dbReference type="RefSeq" id="WP_150863957.1">
    <property type="nucleotide sequence ID" value="NZ_VYXP01000005.1"/>
</dbReference>